<feature type="transmembrane region" description="Helical" evidence="6">
    <location>
        <begin position="21"/>
        <end position="41"/>
    </location>
</feature>
<comment type="caution">
    <text evidence="7">The sequence shown here is derived from an EMBL/GenBank/DDBJ whole genome shotgun (WGS) entry which is preliminary data.</text>
</comment>
<sequence>MKMTMLSGPHKALFYRKLLKKWFLITAGSIVQGFAMAVFLFPHDIPSGGGSGIAVLLNYAFGMPMSLGFWFANFIFLICTAPYLGNTSTVGTIYVITVTSVAVNFFEVYVKQPYPNVWIDLLIGSVFLGTGVATLMKQRVSNGGIGFAALAIYKYKKIKPGTSLFWMNGFIFGLTALIIDWKIIILAIACQMVSTRIINWMLRSSRPRIRPRYGFAWRSGKK</sequence>
<feature type="transmembrane region" description="Helical" evidence="6">
    <location>
        <begin position="61"/>
        <end position="84"/>
    </location>
</feature>
<evidence type="ECO:0000256" key="4">
    <source>
        <dbReference type="ARBA" id="ARBA00022989"/>
    </source>
</evidence>
<evidence type="ECO:0000256" key="1">
    <source>
        <dbReference type="ARBA" id="ARBA00004651"/>
    </source>
</evidence>
<dbReference type="PANTHER" id="PTHR33545:SF9">
    <property type="entry name" value="UPF0750 MEMBRANE PROTEIN YITE"/>
    <property type="match status" value="1"/>
</dbReference>
<evidence type="ECO:0000313" key="8">
    <source>
        <dbReference type="Proteomes" id="UP000679779"/>
    </source>
</evidence>
<dbReference type="EMBL" id="BORQ01000006">
    <property type="protein sequence ID" value="GIO33369.1"/>
    <property type="molecule type" value="Genomic_DNA"/>
</dbReference>
<feature type="transmembrane region" description="Helical" evidence="6">
    <location>
        <begin position="185"/>
        <end position="202"/>
    </location>
</feature>
<evidence type="ECO:0000256" key="3">
    <source>
        <dbReference type="ARBA" id="ARBA00022692"/>
    </source>
</evidence>
<feature type="transmembrane region" description="Helical" evidence="6">
    <location>
        <begin position="91"/>
        <end position="110"/>
    </location>
</feature>
<evidence type="ECO:0000256" key="2">
    <source>
        <dbReference type="ARBA" id="ARBA00022475"/>
    </source>
</evidence>
<gene>
    <name evidence="7" type="primary">yitE</name>
    <name evidence="7" type="ORF">J2TS6_45100</name>
</gene>
<keyword evidence="4 6" id="KW-1133">Transmembrane helix</keyword>
<dbReference type="AlphaFoldDB" id="A0A920CDZ3"/>
<feature type="transmembrane region" description="Helical" evidence="6">
    <location>
        <begin position="163"/>
        <end position="179"/>
    </location>
</feature>
<name>A0A920CDZ3_9BACL</name>
<keyword evidence="3 6" id="KW-0812">Transmembrane</keyword>
<accession>A0A920CDZ3</accession>
<evidence type="ECO:0000313" key="7">
    <source>
        <dbReference type="EMBL" id="GIO33369.1"/>
    </source>
</evidence>
<comment type="subcellular location">
    <subcellularLocation>
        <location evidence="1">Cell membrane</location>
        <topology evidence="1">Multi-pass membrane protein</topology>
    </subcellularLocation>
</comment>
<evidence type="ECO:0000256" key="5">
    <source>
        <dbReference type="ARBA" id="ARBA00023136"/>
    </source>
</evidence>
<dbReference type="Proteomes" id="UP000679779">
    <property type="component" value="Unassembled WGS sequence"/>
</dbReference>
<organism evidence="7 8">
    <name type="scientific">Paenibacillus albilobatus</name>
    <dbReference type="NCBI Taxonomy" id="2716884"/>
    <lineage>
        <taxon>Bacteria</taxon>
        <taxon>Bacillati</taxon>
        <taxon>Bacillota</taxon>
        <taxon>Bacilli</taxon>
        <taxon>Bacillales</taxon>
        <taxon>Paenibacillaceae</taxon>
        <taxon>Paenibacillus</taxon>
    </lineage>
</organism>
<keyword evidence="8" id="KW-1185">Reference proteome</keyword>
<proteinExistence type="predicted"/>
<reference evidence="7" key="1">
    <citation type="submission" date="2021-03" db="EMBL/GenBank/DDBJ databases">
        <title>Antimicrobial resistance genes in bacteria isolated from Japanese honey, and their potential for conferring macrolide and lincosamide resistance in the American foulbrood pathogen Paenibacillus larvae.</title>
        <authorList>
            <person name="Okamoto M."/>
            <person name="Kumagai M."/>
            <person name="Kanamori H."/>
            <person name="Takamatsu D."/>
        </authorList>
    </citation>
    <scope>NUCLEOTIDE SEQUENCE</scope>
    <source>
        <strain evidence="7">J2TS6</strain>
    </source>
</reference>
<dbReference type="PANTHER" id="PTHR33545">
    <property type="entry name" value="UPF0750 MEMBRANE PROTEIN YITT-RELATED"/>
    <property type="match status" value="1"/>
</dbReference>
<feature type="transmembrane region" description="Helical" evidence="6">
    <location>
        <begin position="116"/>
        <end position="136"/>
    </location>
</feature>
<dbReference type="GO" id="GO:0005886">
    <property type="term" value="C:plasma membrane"/>
    <property type="evidence" value="ECO:0007669"/>
    <property type="project" value="UniProtKB-SubCell"/>
</dbReference>
<keyword evidence="2" id="KW-1003">Cell membrane</keyword>
<keyword evidence="5 6" id="KW-0472">Membrane</keyword>
<dbReference type="Pfam" id="PF02588">
    <property type="entry name" value="YitT_membrane"/>
    <property type="match status" value="1"/>
</dbReference>
<dbReference type="InterPro" id="IPR051461">
    <property type="entry name" value="UPF0750_membrane"/>
</dbReference>
<dbReference type="InterPro" id="IPR003740">
    <property type="entry name" value="YitT"/>
</dbReference>
<evidence type="ECO:0000256" key="6">
    <source>
        <dbReference type="SAM" id="Phobius"/>
    </source>
</evidence>
<protein>
    <submittedName>
        <fullName evidence="7">UPF0750 membrane protein YitE</fullName>
    </submittedName>
</protein>